<dbReference type="AlphaFoldDB" id="A0A4P1K8N7"/>
<protein>
    <submittedName>
        <fullName evidence="1">Uncharacterized protein</fullName>
    </submittedName>
</protein>
<name>A0A4P1K8N7_9CAUL</name>
<sequence>MSPVSAPRKGGATYRYYVSTAIQKGKSGAAGVHGRISAPIIEAGVLNAVAPLMPIEGTGDWSAIRDLIDRIEIGRDKMLIRLDPTRCDEWVTDAGRMILERLERFEGMPILRLPLSVTRRGALTIIGPDGASPVMRRTVDGALSTALVRAEAWKRKLMTGEEATLAAIARKEGMTDGYAARLIRVAFLAPDLKRAILDGTQKPSMSLQALMTCDMPLAWAEQRRLYAG</sequence>
<dbReference type="RefSeq" id="WP_138141642.1">
    <property type="nucleotide sequence ID" value="NZ_LR588407.1"/>
</dbReference>
<keyword evidence="2" id="KW-1185">Reference proteome</keyword>
<evidence type="ECO:0000313" key="2">
    <source>
        <dbReference type="Proteomes" id="UP000309952"/>
    </source>
</evidence>
<dbReference type="KEGG" id="bvy:NCTC9239_02186"/>
<proteinExistence type="predicted"/>
<dbReference type="EMBL" id="LR588407">
    <property type="protein sequence ID" value="VTO16730.1"/>
    <property type="molecule type" value="Genomic_DNA"/>
</dbReference>
<reference evidence="1 2" key="1">
    <citation type="submission" date="2019-04" db="EMBL/GenBank/DDBJ databases">
        <authorList>
            <consortium name="Pathogen Informatics"/>
        </authorList>
    </citation>
    <scope>NUCLEOTIDE SEQUENCE [LARGE SCALE GENOMIC DNA]</scope>
    <source>
        <strain evidence="1 2">NCTC9239</strain>
    </source>
</reference>
<accession>A0A4P1K8N7</accession>
<dbReference type="Proteomes" id="UP000309952">
    <property type="component" value="Chromosome"/>
</dbReference>
<organism evidence="1 2">
    <name type="scientific">Brevundimonas vancanneytii</name>
    <dbReference type="NCBI Taxonomy" id="1325724"/>
    <lineage>
        <taxon>Bacteria</taxon>
        <taxon>Pseudomonadati</taxon>
        <taxon>Pseudomonadota</taxon>
        <taxon>Alphaproteobacteria</taxon>
        <taxon>Caulobacterales</taxon>
        <taxon>Caulobacteraceae</taxon>
        <taxon>Brevundimonas</taxon>
    </lineage>
</organism>
<evidence type="ECO:0000313" key="1">
    <source>
        <dbReference type="EMBL" id="VTO16730.1"/>
    </source>
</evidence>
<gene>
    <name evidence="1" type="ORF">NCTC9239_02186</name>
</gene>